<protein>
    <submittedName>
        <fullName evidence="3">NmrA family transcriptional regulator</fullName>
    </submittedName>
</protein>
<name>A0ABQ1EXZ6_SPHSA</name>
<dbReference type="Pfam" id="PF05368">
    <property type="entry name" value="NmrA"/>
    <property type="match status" value="1"/>
</dbReference>
<dbReference type="Gene3D" id="3.90.25.10">
    <property type="entry name" value="UDP-galactose 4-epimerase, domain 1"/>
    <property type="match status" value="1"/>
</dbReference>
<comment type="caution">
    <text evidence="3">The sequence shown here is derived from an EMBL/GenBank/DDBJ whole genome shotgun (WGS) entry which is preliminary data.</text>
</comment>
<dbReference type="PANTHER" id="PTHR43162:SF1">
    <property type="entry name" value="PRESTALK A DIFFERENTIATION PROTEIN A"/>
    <property type="match status" value="1"/>
</dbReference>
<gene>
    <name evidence="3" type="ORF">GCM10019071_21850</name>
</gene>
<feature type="compositionally biased region" description="Polar residues" evidence="1">
    <location>
        <begin position="332"/>
        <end position="343"/>
    </location>
</feature>
<dbReference type="PANTHER" id="PTHR43162">
    <property type="match status" value="1"/>
</dbReference>
<dbReference type="Proteomes" id="UP000628109">
    <property type="component" value="Unassembled WGS sequence"/>
</dbReference>
<evidence type="ECO:0000313" key="3">
    <source>
        <dbReference type="EMBL" id="GFZ91366.1"/>
    </source>
</evidence>
<dbReference type="SUPFAM" id="SSF51735">
    <property type="entry name" value="NAD(P)-binding Rossmann-fold domains"/>
    <property type="match status" value="1"/>
</dbReference>
<evidence type="ECO:0000256" key="1">
    <source>
        <dbReference type="SAM" id="MobiDB-lite"/>
    </source>
</evidence>
<proteinExistence type="predicted"/>
<evidence type="ECO:0000259" key="2">
    <source>
        <dbReference type="Pfam" id="PF05368"/>
    </source>
</evidence>
<dbReference type="InterPro" id="IPR008030">
    <property type="entry name" value="NmrA-like"/>
</dbReference>
<dbReference type="InterPro" id="IPR036291">
    <property type="entry name" value="NAD(P)-bd_dom_sf"/>
</dbReference>
<feature type="region of interest" description="Disordered" evidence="1">
    <location>
        <begin position="332"/>
        <end position="354"/>
    </location>
</feature>
<keyword evidence="4" id="KW-1185">Reference proteome</keyword>
<evidence type="ECO:0000313" key="4">
    <source>
        <dbReference type="Proteomes" id="UP000628109"/>
    </source>
</evidence>
<sequence>MTILVTGATGNVGRNVVDQLVRRGANVRALVRDPAKAGLPADVELAKGDLLDVDALRSAMSGVSTLFLLNGVVADEFTQALIALNVARDAGVERVVYLSVIHSDVYVNVPHFAGKFGVERMIEAMGFSATILRPAYFMENEATIKDVVSSYGIYPVPIGDKGLAMIDARDIGEIAAIELIRREQSPESLPLTRMNLIGPDTLTGADAAAIWSDVLGRPIAFPGNDTAGFEQNLRQFMPAWMAYDMRQMAERFQTDGMVPEAGDVERLTALLGRPLRTYRDHVAELVGCTEWSGRRAHRTRQDQSSITVIGRWSLHLEAPRCDQSMGLKRTGSFNRFGTKTGPSSFPPQLRVTRR</sequence>
<dbReference type="CDD" id="cd05251">
    <property type="entry name" value="NmrA_like_SDR_a"/>
    <property type="match status" value="1"/>
</dbReference>
<dbReference type="InterPro" id="IPR051604">
    <property type="entry name" value="Ergot_Alk_Oxidoreductase"/>
</dbReference>
<reference evidence="4" key="1">
    <citation type="journal article" date="2019" name="Int. J. Syst. Evol. Microbiol.">
        <title>The Global Catalogue of Microorganisms (GCM) 10K type strain sequencing project: providing services to taxonomists for standard genome sequencing and annotation.</title>
        <authorList>
            <consortium name="The Broad Institute Genomics Platform"/>
            <consortium name="The Broad Institute Genome Sequencing Center for Infectious Disease"/>
            <person name="Wu L."/>
            <person name="Ma J."/>
        </authorList>
    </citation>
    <scope>NUCLEOTIDE SEQUENCE [LARGE SCALE GENOMIC DNA]</scope>
    <source>
        <strain evidence="4">CCM 7327</strain>
    </source>
</reference>
<organism evidence="3 4">
    <name type="scientific">Sphingobium fuliginis (strain ATCC 27551)</name>
    <dbReference type="NCBI Taxonomy" id="336203"/>
    <lineage>
        <taxon>Bacteria</taxon>
        <taxon>Pseudomonadati</taxon>
        <taxon>Pseudomonadota</taxon>
        <taxon>Alphaproteobacteria</taxon>
        <taxon>Sphingomonadales</taxon>
        <taxon>Sphingomonadaceae</taxon>
        <taxon>Sphingobium</taxon>
    </lineage>
</organism>
<dbReference type="EMBL" id="BMDU01000004">
    <property type="protein sequence ID" value="GFZ91366.1"/>
    <property type="molecule type" value="Genomic_DNA"/>
</dbReference>
<feature type="domain" description="NmrA-like" evidence="2">
    <location>
        <begin position="2"/>
        <end position="256"/>
    </location>
</feature>
<accession>A0ABQ1EXZ6</accession>
<dbReference type="Gene3D" id="3.40.50.720">
    <property type="entry name" value="NAD(P)-binding Rossmann-like Domain"/>
    <property type="match status" value="1"/>
</dbReference>
<dbReference type="RefSeq" id="WP_229742574.1">
    <property type="nucleotide sequence ID" value="NZ_BMDU01000004.1"/>
</dbReference>